<evidence type="ECO:0000313" key="3">
    <source>
        <dbReference type="Proteomes" id="UP001207930"/>
    </source>
</evidence>
<dbReference type="Proteomes" id="UP001207930">
    <property type="component" value="Unassembled WGS sequence"/>
</dbReference>
<dbReference type="RefSeq" id="WP_264502843.1">
    <property type="nucleotide sequence ID" value="NZ_JAPDDS010000012.1"/>
</dbReference>
<sequence>MGGALMVLGLFGSLVVWLVAIRPYARQHGKGFTPGANIGVTAWVDWEQAKLVAGERGDRGMLRVCSVFFLLNIAVVVGFLSLLFF</sequence>
<gene>
    <name evidence="2" type="ORF">OKA04_19275</name>
</gene>
<accession>A0ABT3FTJ8</accession>
<proteinExistence type="predicted"/>
<dbReference type="EMBL" id="JAPDDS010000012">
    <property type="protein sequence ID" value="MCW1886890.1"/>
    <property type="molecule type" value="Genomic_DNA"/>
</dbReference>
<reference evidence="2 3" key="1">
    <citation type="submission" date="2022-10" db="EMBL/GenBank/DDBJ databases">
        <title>Luteolibacter flavescens strain MCCC 1K03193, whole genome shotgun sequencing project.</title>
        <authorList>
            <person name="Zhao G."/>
            <person name="Shen L."/>
        </authorList>
    </citation>
    <scope>NUCLEOTIDE SEQUENCE [LARGE SCALE GENOMIC DNA]</scope>
    <source>
        <strain evidence="2 3">MCCC 1K03193</strain>
    </source>
</reference>
<keyword evidence="3" id="KW-1185">Reference proteome</keyword>
<organism evidence="2 3">
    <name type="scientific">Luteolibacter flavescens</name>
    <dbReference type="NCBI Taxonomy" id="1859460"/>
    <lineage>
        <taxon>Bacteria</taxon>
        <taxon>Pseudomonadati</taxon>
        <taxon>Verrucomicrobiota</taxon>
        <taxon>Verrucomicrobiia</taxon>
        <taxon>Verrucomicrobiales</taxon>
        <taxon>Verrucomicrobiaceae</taxon>
        <taxon>Luteolibacter</taxon>
    </lineage>
</organism>
<keyword evidence="1" id="KW-1133">Transmembrane helix</keyword>
<protein>
    <submittedName>
        <fullName evidence="2">Uncharacterized protein</fullName>
    </submittedName>
</protein>
<comment type="caution">
    <text evidence="2">The sequence shown here is derived from an EMBL/GenBank/DDBJ whole genome shotgun (WGS) entry which is preliminary data.</text>
</comment>
<evidence type="ECO:0000313" key="2">
    <source>
        <dbReference type="EMBL" id="MCW1886890.1"/>
    </source>
</evidence>
<name>A0ABT3FTJ8_9BACT</name>
<keyword evidence="1" id="KW-0472">Membrane</keyword>
<feature type="transmembrane region" description="Helical" evidence="1">
    <location>
        <begin position="6"/>
        <end position="25"/>
    </location>
</feature>
<feature type="transmembrane region" description="Helical" evidence="1">
    <location>
        <begin position="64"/>
        <end position="84"/>
    </location>
</feature>
<evidence type="ECO:0000256" key="1">
    <source>
        <dbReference type="SAM" id="Phobius"/>
    </source>
</evidence>
<keyword evidence="1" id="KW-0812">Transmembrane</keyword>